<dbReference type="InterPro" id="IPR027417">
    <property type="entry name" value="P-loop_NTPase"/>
</dbReference>
<feature type="compositionally biased region" description="Acidic residues" evidence="5">
    <location>
        <begin position="613"/>
        <end position="642"/>
    </location>
</feature>
<accession>A0A0D6ERD4</accession>
<name>A0A0D6ERD4_SPOSA</name>
<evidence type="ECO:0000256" key="5">
    <source>
        <dbReference type="SAM" id="MobiDB-lite"/>
    </source>
</evidence>
<feature type="domain" description="G" evidence="6">
    <location>
        <begin position="421"/>
        <end position="504"/>
    </location>
</feature>
<reference evidence="8" key="1">
    <citation type="submission" date="2015-02" db="EMBL/GenBank/DDBJ databases">
        <authorList>
            <person name="Gon?alves P."/>
        </authorList>
    </citation>
    <scope>NUCLEOTIDE SEQUENCE [LARGE SCALE GENOMIC DNA]</scope>
</reference>
<evidence type="ECO:0000256" key="2">
    <source>
        <dbReference type="ARBA" id="ARBA00023134"/>
    </source>
</evidence>
<feature type="compositionally biased region" description="Basic and acidic residues" evidence="5">
    <location>
        <begin position="64"/>
        <end position="78"/>
    </location>
</feature>
<dbReference type="EMBL" id="CENE01000031">
    <property type="protein sequence ID" value="CEQ42652.1"/>
    <property type="molecule type" value="Genomic_DNA"/>
</dbReference>
<keyword evidence="8" id="KW-1185">Reference proteome</keyword>
<dbReference type="GO" id="GO:0005525">
    <property type="term" value="F:GTP binding"/>
    <property type="evidence" value="ECO:0007669"/>
    <property type="project" value="UniProtKB-KW"/>
</dbReference>
<dbReference type="PANTHER" id="PTHR45709">
    <property type="entry name" value="LARGE SUBUNIT GTPASE 1 HOMOLOG-RELATED"/>
    <property type="match status" value="1"/>
</dbReference>
<dbReference type="OrthoDB" id="61815at2759"/>
<dbReference type="PRINTS" id="PR00326">
    <property type="entry name" value="GTP1OBG"/>
</dbReference>
<dbReference type="Pfam" id="PF01926">
    <property type="entry name" value="MMR_HSR1"/>
    <property type="match status" value="1"/>
</dbReference>
<dbReference type="PANTHER" id="PTHR45709:SF3">
    <property type="entry name" value="GUANINE NUCLEOTIDE-BINDING PROTEIN-LIKE 1"/>
    <property type="match status" value="1"/>
</dbReference>
<feature type="non-terminal residue" evidence="7">
    <location>
        <position position="1"/>
    </location>
</feature>
<feature type="region of interest" description="Disordered" evidence="5">
    <location>
        <begin position="607"/>
        <end position="648"/>
    </location>
</feature>
<evidence type="ECO:0000256" key="3">
    <source>
        <dbReference type="ARBA" id="ARBA00037770"/>
    </source>
</evidence>
<feature type="compositionally biased region" description="Low complexity" evidence="5">
    <location>
        <begin position="38"/>
        <end position="54"/>
    </location>
</feature>
<feature type="compositionally biased region" description="Basic residues" evidence="5">
    <location>
        <begin position="1"/>
        <end position="13"/>
    </location>
</feature>
<feature type="compositionally biased region" description="Acidic residues" evidence="5">
    <location>
        <begin position="395"/>
        <end position="405"/>
    </location>
</feature>
<evidence type="ECO:0000256" key="4">
    <source>
        <dbReference type="ARBA" id="ARBA00039902"/>
    </source>
</evidence>
<dbReference type="InterPro" id="IPR006073">
    <property type="entry name" value="GTP-bd"/>
</dbReference>
<keyword evidence="1" id="KW-0547">Nucleotide-binding</keyword>
<proteinExistence type="predicted"/>
<evidence type="ECO:0000256" key="1">
    <source>
        <dbReference type="ARBA" id="ARBA00022741"/>
    </source>
</evidence>
<keyword evidence="2" id="KW-0342">GTP-binding</keyword>
<dbReference type="AlphaFoldDB" id="A0A0D6ERD4"/>
<sequence>MARKKPTSGKARKVLLQQKRATKAANHVPTPFPADLDSTAATSAPSPSRSVSRQQHQHQQQRHRTAEQRERDDKHEGRMKLESRFIRLPKHIQEHHRNVAATDILRRPIDEELGVLRVEELQPKGEEAERLTCPKRPKWSYNQSKKEVEKNEEGVFRKWLTETDETLAKLSSFPSSAHDDDPTAATAFSPTFYERNLNVWRQLWRTTEISEILLVLIDVRFPLLHYPPSLRTYLHTLKPRKPLVLVLTKTDLVPRWLAEAWKTWFEETEGEGVSVVLMESYREEEKREETQGTQPRFIPAAPPPARHALLSALRSAHASLLTPPPIVACVPERLARWSPHLRREVDWDSVEDEGGETGIQAGGEGEKGRKSRRRKGERKLLLKGKEVEGRGPPFGEEEVEGDEGQQGDGLAKGDDAYPFLTVGLIGQPNVGKSSLLNALLGRKVVRASRTPGKTKTLQTIYWNAHLRLCDCPGLVCPSSAGLERQVLAGILPIQNVEPVLHFIGQRVPLEKVLKLRHPEGEDEFELNERGRWTTDELLSEYAIQQGFVTAKVGRPDIYRSGAHILRQLHSSSIPWGFRPPFAGDAASQGASAQEGIYLVGFKPKAGGVLKEETPEEESASEEEESESDESASEDESLEEADSAEERAVRAVKSVFAALDVEGGEDSDTEE</sequence>
<dbReference type="GO" id="GO:0003924">
    <property type="term" value="F:GTPase activity"/>
    <property type="evidence" value="ECO:0007669"/>
    <property type="project" value="InterPro"/>
</dbReference>
<evidence type="ECO:0000313" key="8">
    <source>
        <dbReference type="Proteomes" id="UP000243876"/>
    </source>
</evidence>
<dbReference type="Gene3D" id="3.40.50.300">
    <property type="entry name" value="P-loop containing nucleotide triphosphate hydrolases"/>
    <property type="match status" value="2"/>
</dbReference>
<dbReference type="Proteomes" id="UP000243876">
    <property type="component" value="Unassembled WGS sequence"/>
</dbReference>
<gene>
    <name evidence="7" type="primary">SPOSA6832_04489</name>
</gene>
<feature type="region of interest" description="Disordered" evidence="5">
    <location>
        <begin position="348"/>
        <end position="412"/>
    </location>
</feature>
<feature type="compositionally biased region" description="Basic and acidic residues" evidence="5">
    <location>
        <begin position="378"/>
        <end position="389"/>
    </location>
</feature>
<evidence type="ECO:0000313" key="7">
    <source>
        <dbReference type="EMBL" id="CEQ42652.1"/>
    </source>
</evidence>
<dbReference type="InterPro" id="IPR043358">
    <property type="entry name" value="GNL1-like"/>
</dbReference>
<organism evidence="7 8">
    <name type="scientific">Sporidiobolus salmonicolor</name>
    <name type="common">Yeast-like fungus</name>
    <name type="synonym">Sporobolomyces salmonicolor</name>
    <dbReference type="NCBI Taxonomy" id="5005"/>
    <lineage>
        <taxon>Eukaryota</taxon>
        <taxon>Fungi</taxon>
        <taxon>Dikarya</taxon>
        <taxon>Basidiomycota</taxon>
        <taxon>Pucciniomycotina</taxon>
        <taxon>Microbotryomycetes</taxon>
        <taxon>Sporidiobolales</taxon>
        <taxon>Sporidiobolaceae</taxon>
        <taxon>Sporobolomyces</taxon>
    </lineage>
</organism>
<evidence type="ECO:0000259" key="6">
    <source>
        <dbReference type="Pfam" id="PF01926"/>
    </source>
</evidence>
<dbReference type="SUPFAM" id="SSF52540">
    <property type="entry name" value="P-loop containing nucleoside triphosphate hydrolases"/>
    <property type="match status" value="1"/>
</dbReference>
<protein>
    <recommendedName>
        <fullName evidence="4">Guanine nucleotide-binding protein-like 1</fullName>
    </recommendedName>
</protein>
<comment type="function">
    <text evidence="3">Possible regulatory or functional link with the histocompatibility cluster.</text>
</comment>
<feature type="region of interest" description="Disordered" evidence="5">
    <location>
        <begin position="1"/>
        <end position="78"/>
    </location>
</feature>